<feature type="region of interest" description="Disordered" evidence="1">
    <location>
        <begin position="697"/>
        <end position="719"/>
    </location>
</feature>
<organism evidence="4 5">
    <name type="scientific">Nitrosococcus halophilus (strain Nc4)</name>
    <dbReference type="NCBI Taxonomy" id="472759"/>
    <lineage>
        <taxon>Bacteria</taxon>
        <taxon>Pseudomonadati</taxon>
        <taxon>Pseudomonadota</taxon>
        <taxon>Gammaproteobacteria</taxon>
        <taxon>Chromatiales</taxon>
        <taxon>Chromatiaceae</taxon>
        <taxon>Nitrosococcus</taxon>
    </lineage>
</organism>
<dbReference type="PANTHER" id="PTHR12147:SF26">
    <property type="entry name" value="PEPTIDASE M28 DOMAIN-CONTAINING PROTEIN"/>
    <property type="match status" value="1"/>
</dbReference>
<dbReference type="Gene3D" id="3.40.630.10">
    <property type="entry name" value="Zn peptidases"/>
    <property type="match status" value="1"/>
</dbReference>
<accession>D5BY26</accession>
<dbReference type="HOGENOM" id="CLU_279748_0_0_6"/>
<dbReference type="InterPro" id="IPR045175">
    <property type="entry name" value="M28_fam"/>
</dbReference>
<dbReference type="RefSeq" id="WP_013033791.1">
    <property type="nucleotide sequence ID" value="NC_013960.1"/>
</dbReference>
<name>D5BY26_NITHN</name>
<dbReference type="Gene3D" id="2.30.42.10">
    <property type="match status" value="1"/>
</dbReference>
<dbReference type="SUPFAM" id="SSF53187">
    <property type="entry name" value="Zn-dependent exopeptidases"/>
    <property type="match status" value="1"/>
</dbReference>
<dbReference type="Pfam" id="PF13180">
    <property type="entry name" value="PDZ_2"/>
    <property type="match status" value="1"/>
</dbReference>
<keyword evidence="5" id="KW-1185">Reference proteome</keyword>
<reference evidence="5" key="1">
    <citation type="submission" date="2010-04" db="EMBL/GenBank/DDBJ databases">
        <title>Complete genome sequence of Nitrosococcus halophilus Nc4, a salt-adapted, aerobic obligate ammonia-oxidizing sulfur purple bacterium.</title>
        <authorList>
            <consortium name="US DOE Joint Genome Institute"/>
            <person name="Campbell M.A."/>
            <person name="Malfatti S.A."/>
            <person name="Chain P.S.G."/>
            <person name="Heidelberg J.F."/>
            <person name="Ward B.B."/>
            <person name="Klotz M.G."/>
        </authorList>
    </citation>
    <scope>NUCLEOTIDE SEQUENCE [LARGE SCALE GENOMIC DNA]</scope>
    <source>
        <strain evidence="5">Nc4</strain>
    </source>
</reference>
<dbReference type="InterPro" id="IPR014782">
    <property type="entry name" value="Peptidase_M1_dom"/>
</dbReference>
<dbReference type="eggNOG" id="COG0308">
    <property type="taxonomic scope" value="Bacteria"/>
</dbReference>
<dbReference type="AlphaFoldDB" id="D5BY26"/>
<dbReference type="KEGG" id="nhl:Nhal_2872"/>
<dbReference type="Gene3D" id="1.10.390.10">
    <property type="entry name" value="Neutral Protease Domain 2"/>
    <property type="match status" value="1"/>
</dbReference>
<dbReference type="OrthoDB" id="9762302at2"/>
<gene>
    <name evidence="4" type="ordered locus">Nhal_2872</name>
</gene>
<dbReference type="GO" id="GO:0006508">
    <property type="term" value="P:proteolysis"/>
    <property type="evidence" value="ECO:0007669"/>
    <property type="project" value="InterPro"/>
</dbReference>
<dbReference type="Pfam" id="PF01433">
    <property type="entry name" value="Peptidase_M1"/>
    <property type="match status" value="1"/>
</dbReference>
<dbReference type="InterPro" id="IPR036034">
    <property type="entry name" value="PDZ_sf"/>
</dbReference>
<dbReference type="Pfam" id="PF04389">
    <property type="entry name" value="Peptidase_M28"/>
    <property type="match status" value="1"/>
</dbReference>
<evidence type="ECO:0000256" key="2">
    <source>
        <dbReference type="SAM" id="SignalP"/>
    </source>
</evidence>
<feature type="chain" id="PRO_5003070216" evidence="2">
    <location>
        <begin position="27"/>
        <end position="1129"/>
    </location>
</feature>
<dbReference type="InterPro" id="IPR007484">
    <property type="entry name" value="Peptidase_M28"/>
</dbReference>
<evidence type="ECO:0000313" key="4">
    <source>
        <dbReference type="EMBL" id="ADE15937.1"/>
    </source>
</evidence>
<feature type="signal peptide" evidence="2">
    <location>
        <begin position="1"/>
        <end position="26"/>
    </location>
</feature>
<dbReference type="eggNOG" id="COG0265">
    <property type="taxonomic scope" value="Bacteria"/>
</dbReference>
<feature type="domain" description="PDZ" evidence="3">
    <location>
        <begin position="1015"/>
        <end position="1117"/>
    </location>
</feature>
<proteinExistence type="predicted"/>
<dbReference type="SUPFAM" id="SSF50156">
    <property type="entry name" value="PDZ domain-like"/>
    <property type="match status" value="1"/>
</dbReference>
<dbReference type="Proteomes" id="UP000001844">
    <property type="component" value="Chromosome"/>
</dbReference>
<dbReference type="InterPro" id="IPR027268">
    <property type="entry name" value="Peptidase_M4/M1_CTD_sf"/>
</dbReference>
<dbReference type="GO" id="GO:0008235">
    <property type="term" value="F:metalloexopeptidase activity"/>
    <property type="evidence" value="ECO:0007669"/>
    <property type="project" value="InterPro"/>
</dbReference>
<protein>
    <submittedName>
        <fullName evidence="4">Peptidase M28</fullName>
    </submittedName>
</protein>
<evidence type="ECO:0000259" key="3">
    <source>
        <dbReference type="SMART" id="SM00228"/>
    </source>
</evidence>
<dbReference type="eggNOG" id="COG2234">
    <property type="taxonomic scope" value="Bacteria"/>
</dbReference>
<evidence type="ECO:0000313" key="5">
    <source>
        <dbReference type="Proteomes" id="UP000001844"/>
    </source>
</evidence>
<sequence length="1129" mass="126466">MRWQKILPSLALGLMMLLLISGPVGAQIHHQLHITLDPETHRLTATDTITLPEDVSSPVTFRLHSGLQPQTISPGVRLRQVRKTQFIEDYAVVLPTGLRQFTLEYRGEIFHPITPISEEYARSFSASPGLIAPEGVFLAGPSYWYPHFGENMVTFSLATQLPPGWHSISQGNRTQQAKEDDSTEEVWAIDHPQEEIYLIAGPFTEYREQAGQVETMAFLRQPDQALARKYLDATAQYIEMYRQLIGPYPYRKFALVENFWETGYGMPSFTLLGSRVIRFPFILRSSYPHEILHNWWGNGVYVDYDSGNWAEGLTSYLADHLLKEQQGQGVKYRRETLQKYTDYVREEGDFPLTEFRSRHSAATQAVGYGKTLMLFHMLRQQLGDSTFIEALQRLYRQYRFQVASFNEVAEIFNQVSDQPLQSFFKQWVEGTGAPFLRVRQAQAEPLEEEYLLTATIEQLQPGKPYQLELPLAIYLEGTEKAYQTRLSMGEKTHSLKLRLPARPLRLEVDPQFDVFRRLHRNEIPPALSQAFGADRALAVLPSQAPRAVREGYAALARAWQRGRENLEINTDADLDVLPTDRAVWLFGWENRFRSQLNEALTDYAYKAEANRLRLEGSELRRKQHSVVVVGRHRENPDHALAWVATDQVAAMPGLARKLPHYGKYSYLGFTGTEPENMVKGQWPVVNSPMSVLLATDSPGANRDLPRRPEGGAPGKARIKDHSPIKAQLAPRKPLVELPPLFKTQRMMQDIAYLADPKMAGRGLGTPELDQAAQYIAHEFQAAGLKPGGDGGSYYQTWTTTVGEPERTVTLRNVVGILPGTRPELPQVVVGAHYDHLGRGWPDVHRGDEGKIHPGADDNASGIAVMLELARVLGPHWRPERTLVWVAFTAEEAGKLGSAHYVEHSGESPANTTMAMLNLDTVGRLDSGELLVLAANSAREWVHIFRGIGFVTGVPIKTVPQDIGSSDHTSFLTAGIPAVQLFTGPHADFHRPTDTIDKINPEGLAKIAAVLKEAVEYLAFRPDPLHSKQLANQGETRDHPRQSRRVVLGTVPDFGWTGTGVRLSGVTPETPAEAVGLQKNDIIIRLNDTAIHTLADFANVLRALKSGDSLTIEFLRDQQQQTVTAQVVAR</sequence>
<dbReference type="InterPro" id="IPR001478">
    <property type="entry name" value="PDZ"/>
</dbReference>
<dbReference type="PANTHER" id="PTHR12147">
    <property type="entry name" value="METALLOPEPTIDASE M28 FAMILY MEMBER"/>
    <property type="match status" value="1"/>
</dbReference>
<dbReference type="STRING" id="472759.Nhal_2872"/>
<keyword evidence="2" id="KW-0732">Signal</keyword>
<dbReference type="EMBL" id="CP001798">
    <property type="protein sequence ID" value="ADE15937.1"/>
    <property type="molecule type" value="Genomic_DNA"/>
</dbReference>
<dbReference type="SUPFAM" id="SSF55486">
    <property type="entry name" value="Metalloproteases ('zincins'), catalytic domain"/>
    <property type="match status" value="1"/>
</dbReference>
<dbReference type="GO" id="GO:0008270">
    <property type="term" value="F:zinc ion binding"/>
    <property type="evidence" value="ECO:0007669"/>
    <property type="project" value="InterPro"/>
</dbReference>
<dbReference type="SMART" id="SM00228">
    <property type="entry name" value="PDZ"/>
    <property type="match status" value="1"/>
</dbReference>
<evidence type="ECO:0000256" key="1">
    <source>
        <dbReference type="SAM" id="MobiDB-lite"/>
    </source>
</evidence>